<keyword evidence="2" id="KW-1185">Reference proteome</keyword>
<name>A0A1H0PFM7_9ACTN</name>
<dbReference type="EMBL" id="FNIE01000016">
    <property type="protein sequence ID" value="SDP03479.1"/>
    <property type="molecule type" value="Genomic_DNA"/>
</dbReference>
<gene>
    <name evidence="1" type="ORF">SAMN05216259_11610</name>
</gene>
<evidence type="ECO:0000313" key="1">
    <source>
        <dbReference type="EMBL" id="SDP03479.1"/>
    </source>
</evidence>
<evidence type="ECO:0000313" key="2">
    <source>
        <dbReference type="Proteomes" id="UP000199341"/>
    </source>
</evidence>
<dbReference type="AlphaFoldDB" id="A0A1H0PFM7"/>
<proteinExistence type="predicted"/>
<reference evidence="1 2" key="1">
    <citation type="submission" date="2016-10" db="EMBL/GenBank/DDBJ databases">
        <authorList>
            <person name="de Groot N.N."/>
        </authorList>
    </citation>
    <scope>NUCLEOTIDE SEQUENCE [LARGE SCALE GENOMIC DNA]</scope>
    <source>
        <strain evidence="1 2">CGMCC 4.2022</strain>
    </source>
</reference>
<dbReference type="Proteomes" id="UP000199341">
    <property type="component" value="Unassembled WGS sequence"/>
</dbReference>
<organism evidence="1 2">
    <name type="scientific">Actinacidiphila guanduensis</name>
    <dbReference type="NCBI Taxonomy" id="310781"/>
    <lineage>
        <taxon>Bacteria</taxon>
        <taxon>Bacillati</taxon>
        <taxon>Actinomycetota</taxon>
        <taxon>Actinomycetes</taxon>
        <taxon>Kitasatosporales</taxon>
        <taxon>Streptomycetaceae</taxon>
        <taxon>Actinacidiphila</taxon>
    </lineage>
</organism>
<protein>
    <submittedName>
        <fullName evidence="1">Uncharacterized protein</fullName>
    </submittedName>
</protein>
<accession>A0A1H0PFM7</accession>
<dbReference type="STRING" id="310781.SAMN05216259_11610"/>
<sequence>MGTAKAVRNTRLALSRSATARRWHNRRMGRDGQLELYGLLAARLKQAHARVANPEVPDGTRRELTRRLLAVTAAAKHDLADAARRLDVLTAELDDLGIPDR</sequence>